<dbReference type="AlphaFoldDB" id="A0A179CWV5"/>
<comment type="caution">
    <text evidence="1">The sequence shown here is derived from an EMBL/GenBank/DDBJ whole genome shotgun (WGS) entry which is preliminary data.</text>
</comment>
<organism evidence="1 2">
    <name type="scientific">Bibersteinia trehalosi Y31</name>
    <dbReference type="NCBI Taxonomy" id="1261658"/>
    <lineage>
        <taxon>Bacteria</taxon>
        <taxon>Pseudomonadati</taxon>
        <taxon>Pseudomonadota</taxon>
        <taxon>Gammaproteobacteria</taxon>
        <taxon>Pasteurellales</taxon>
        <taxon>Pasteurellaceae</taxon>
        <taxon>Bibersteinia</taxon>
    </lineage>
</organism>
<dbReference type="SUPFAM" id="SSF48295">
    <property type="entry name" value="TrpR-like"/>
    <property type="match status" value="1"/>
</dbReference>
<protein>
    <submittedName>
        <fullName evidence="1">Acid phosphatase</fullName>
    </submittedName>
</protein>
<dbReference type="EMBL" id="JACI01000002">
    <property type="protein sequence ID" value="OAQ14385.1"/>
    <property type="molecule type" value="Genomic_DNA"/>
</dbReference>
<evidence type="ECO:0000313" key="2">
    <source>
        <dbReference type="Proteomes" id="UP000078358"/>
    </source>
</evidence>
<gene>
    <name evidence="1" type="ORF">F480_08440</name>
</gene>
<dbReference type="PATRIC" id="fig|1261658.3.peg.1688"/>
<dbReference type="GO" id="GO:0043565">
    <property type="term" value="F:sequence-specific DNA binding"/>
    <property type="evidence" value="ECO:0007669"/>
    <property type="project" value="InterPro"/>
</dbReference>
<dbReference type="Proteomes" id="UP000078358">
    <property type="component" value="Unassembled WGS sequence"/>
</dbReference>
<dbReference type="PANTHER" id="PTHR33795">
    <property type="entry name" value="INSERTION ELEMENT IS150 PROTEIN INSJ"/>
    <property type="match status" value="1"/>
</dbReference>
<dbReference type="Gene3D" id="1.10.10.10">
    <property type="entry name" value="Winged helix-like DNA-binding domain superfamily/Winged helix DNA-binding domain"/>
    <property type="match status" value="1"/>
</dbReference>
<dbReference type="InterPro" id="IPR010921">
    <property type="entry name" value="Trp_repressor/repl_initiator"/>
</dbReference>
<name>A0A179CWV5_BIBTR</name>
<dbReference type="InterPro" id="IPR036388">
    <property type="entry name" value="WH-like_DNA-bd_sf"/>
</dbReference>
<evidence type="ECO:0000313" key="1">
    <source>
        <dbReference type="EMBL" id="OAQ14385.1"/>
    </source>
</evidence>
<accession>A0A179CWV5</accession>
<dbReference type="PANTHER" id="PTHR33795:SF1">
    <property type="entry name" value="INSERTION ELEMENT IS150 PROTEIN INSJ"/>
    <property type="match status" value="1"/>
</dbReference>
<sequence>MNGLAVCHTKQAYSPEFKLSVIQAVKNDQFSAEYAYLYFDIANSGIISQWLHAFDKQGINGLLPKPKACPSMKPKKNACVIAF</sequence>
<reference evidence="1 2" key="1">
    <citation type="submission" date="2014-01" db="EMBL/GenBank/DDBJ databases">
        <authorList>
            <person name="Zuccon D."/>
        </authorList>
    </citation>
    <scope>NUCLEOTIDE SEQUENCE [LARGE SCALE GENOMIC DNA]</scope>
    <source>
        <strain evidence="1 2">Y31</strain>
    </source>
</reference>
<proteinExistence type="predicted"/>
<dbReference type="InterPro" id="IPR052057">
    <property type="entry name" value="IS150/IS1296_orfA-like"/>
</dbReference>